<gene>
    <name evidence="1" type="ORF">SOCE836_001870</name>
</gene>
<reference evidence="1 2" key="1">
    <citation type="submission" date="2015-09" db="EMBL/GenBank/DDBJ databases">
        <title>Sorangium comparison.</title>
        <authorList>
            <person name="Zaburannyi N."/>
            <person name="Bunk B."/>
            <person name="Overmann J."/>
            <person name="Mueller R."/>
        </authorList>
    </citation>
    <scope>NUCLEOTIDE SEQUENCE [LARGE SCALE GENOMIC DNA]</scope>
    <source>
        <strain evidence="1 2">So ce836</strain>
    </source>
</reference>
<protein>
    <submittedName>
        <fullName evidence="1">Uncharacterized protein</fullName>
    </submittedName>
</protein>
<proteinExistence type="predicted"/>
<name>A0A4P2QEE9_SORCE</name>
<dbReference type="AlphaFoldDB" id="A0A4P2QEE9"/>
<sequence>MKRQELRAQRRHNGQCADCGARWKATYRCPPCEQKKEQARARYRAKRGIPESSTEPLTFDDFERIERARGRL</sequence>
<accession>A0A4P2QEE9</accession>
<organism evidence="1 2">
    <name type="scientific">Sorangium cellulosum</name>
    <name type="common">Polyangium cellulosum</name>
    <dbReference type="NCBI Taxonomy" id="56"/>
    <lineage>
        <taxon>Bacteria</taxon>
        <taxon>Pseudomonadati</taxon>
        <taxon>Myxococcota</taxon>
        <taxon>Polyangia</taxon>
        <taxon>Polyangiales</taxon>
        <taxon>Polyangiaceae</taxon>
        <taxon>Sorangium</taxon>
    </lineage>
</organism>
<dbReference type="Proteomes" id="UP000295497">
    <property type="component" value="Chromosome"/>
</dbReference>
<dbReference type="EMBL" id="CP012672">
    <property type="protein sequence ID" value="AUX28119.1"/>
    <property type="molecule type" value="Genomic_DNA"/>
</dbReference>
<evidence type="ECO:0000313" key="1">
    <source>
        <dbReference type="EMBL" id="AUX28119.1"/>
    </source>
</evidence>
<evidence type="ECO:0000313" key="2">
    <source>
        <dbReference type="Proteomes" id="UP000295497"/>
    </source>
</evidence>